<dbReference type="Gene3D" id="3.40.1350.10">
    <property type="match status" value="1"/>
</dbReference>
<dbReference type="Proteomes" id="UP000077465">
    <property type="component" value="Chromosome"/>
</dbReference>
<gene>
    <name evidence="3" type="ORF">AAX06_01005</name>
</gene>
<evidence type="ECO:0000313" key="3">
    <source>
        <dbReference type="EMBL" id="AKG07002.1"/>
    </source>
</evidence>
<dbReference type="SUPFAM" id="SSF52980">
    <property type="entry name" value="Restriction endonuclease-like"/>
    <property type="match status" value="1"/>
</dbReference>
<name>A0AAC8PVC0_9GAMM</name>
<dbReference type="PANTHER" id="PTHR34039:SF1">
    <property type="entry name" value="UPF0102 PROTEIN YRAN"/>
    <property type="match status" value="1"/>
</dbReference>
<dbReference type="GO" id="GO:0003676">
    <property type="term" value="F:nucleic acid binding"/>
    <property type="evidence" value="ECO:0007669"/>
    <property type="project" value="InterPro"/>
</dbReference>
<dbReference type="Pfam" id="PF02021">
    <property type="entry name" value="UPF0102"/>
    <property type="match status" value="1"/>
</dbReference>
<dbReference type="AlphaFoldDB" id="A0AAC8PVC0"/>
<dbReference type="HAMAP" id="MF_00048">
    <property type="entry name" value="UPF0102"/>
    <property type="match status" value="1"/>
</dbReference>
<dbReference type="InterPro" id="IPR011856">
    <property type="entry name" value="tRNA_endonuc-like_dom_sf"/>
</dbReference>
<evidence type="ECO:0000313" key="4">
    <source>
        <dbReference type="Proteomes" id="UP000077465"/>
    </source>
</evidence>
<dbReference type="NCBIfam" id="TIGR00252">
    <property type="entry name" value="YraN family protein"/>
    <property type="match status" value="1"/>
</dbReference>
<comment type="similarity">
    <text evidence="1 2">Belongs to the UPF0102 family.</text>
</comment>
<dbReference type="PANTHER" id="PTHR34039">
    <property type="entry name" value="UPF0102 PROTEIN YRAN"/>
    <property type="match status" value="1"/>
</dbReference>
<protein>
    <recommendedName>
        <fullName evidence="2">UPF0102 protein AAX06_01005</fullName>
    </recommendedName>
</protein>
<dbReference type="NCBIfam" id="NF009150">
    <property type="entry name" value="PRK12497.1-3"/>
    <property type="match status" value="1"/>
</dbReference>
<dbReference type="InterPro" id="IPR003509">
    <property type="entry name" value="UPF0102_YraN-like"/>
</dbReference>
<evidence type="ECO:0000256" key="1">
    <source>
        <dbReference type="ARBA" id="ARBA00006738"/>
    </source>
</evidence>
<proteinExistence type="inferred from homology"/>
<reference evidence="3 4" key="1">
    <citation type="submission" date="2015-05" db="EMBL/GenBank/DDBJ databases">
        <authorList>
            <person name="Dickey A."/>
            <person name="Clawson M."/>
            <person name="Bono J."/>
            <person name="Loy J.D."/>
        </authorList>
    </citation>
    <scope>NUCLEOTIDE SEQUENCE [LARGE SCALE GENOMIC DNA]</scope>
    <source>
        <strain evidence="3 4">22581</strain>
    </source>
</reference>
<dbReference type="EMBL" id="CP011376">
    <property type="protein sequence ID" value="AKG07002.1"/>
    <property type="molecule type" value="Genomic_DNA"/>
</dbReference>
<accession>A0AAC8PVC0</accession>
<dbReference type="InterPro" id="IPR011335">
    <property type="entry name" value="Restrct_endonuc-II-like"/>
</dbReference>
<evidence type="ECO:0000256" key="2">
    <source>
        <dbReference type="HAMAP-Rule" id="MF_00048"/>
    </source>
</evidence>
<sequence>MSVVNTKATTKSIGDFYENRAVDWIESEHLTVIARNYNVPKVGEIDIVAACIDALANGRIRKTLVFIEVRARKRGQFASSAESITTTKQHKIIHAAMHFLQEFDEFNEYDCRFDVIVFDYADGEDARGEWIKAAFLAC</sequence>
<organism evidence="3 4">
    <name type="scientific">Moraxella bovoculi</name>
    <dbReference type="NCBI Taxonomy" id="386891"/>
    <lineage>
        <taxon>Bacteria</taxon>
        <taxon>Pseudomonadati</taxon>
        <taxon>Pseudomonadota</taxon>
        <taxon>Gammaproteobacteria</taxon>
        <taxon>Moraxellales</taxon>
        <taxon>Moraxellaceae</taxon>
        <taxon>Moraxella</taxon>
    </lineage>
</organism>